<comment type="caution">
    <text evidence="1">The sequence shown here is derived from an EMBL/GenBank/DDBJ whole genome shotgun (WGS) entry which is preliminary data.</text>
</comment>
<keyword evidence="2" id="KW-1185">Reference proteome</keyword>
<gene>
    <name evidence="1" type="ORF">TorRG33x02_257990</name>
</gene>
<evidence type="ECO:0000313" key="1">
    <source>
        <dbReference type="EMBL" id="PON70045.1"/>
    </source>
</evidence>
<evidence type="ECO:0000313" key="2">
    <source>
        <dbReference type="Proteomes" id="UP000237000"/>
    </source>
</evidence>
<dbReference type="EMBL" id="JXTC01000285">
    <property type="protein sequence ID" value="PON70045.1"/>
    <property type="molecule type" value="Genomic_DNA"/>
</dbReference>
<accession>A0A2P5D9S3</accession>
<dbReference type="OrthoDB" id="1913731at2759"/>
<protein>
    <submittedName>
        <fullName evidence="1">Uncharacterized protein</fullName>
    </submittedName>
</protein>
<dbReference type="Proteomes" id="UP000237000">
    <property type="component" value="Unassembled WGS sequence"/>
</dbReference>
<dbReference type="InParanoid" id="A0A2P5D9S3"/>
<dbReference type="AlphaFoldDB" id="A0A2P5D9S3"/>
<organism evidence="1 2">
    <name type="scientific">Trema orientale</name>
    <name type="common">Charcoal tree</name>
    <name type="synonym">Celtis orientalis</name>
    <dbReference type="NCBI Taxonomy" id="63057"/>
    <lineage>
        <taxon>Eukaryota</taxon>
        <taxon>Viridiplantae</taxon>
        <taxon>Streptophyta</taxon>
        <taxon>Embryophyta</taxon>
        <taxon>Tracheophyta</taxon>
        <taxon>Spermatophyta</taxon>
        <taxon>Magnoliopsida</taxon>
        <taxon>eudicotyledons</taxon>
        <taxon>Gunneridae</taxon>
        <taxon>Pentapetalae</taxon>
        <taxon>rosids</taxon>
        <taxon>fabids</taxon>
        <taxon>Rosales</taxon>
        <taxon>Cannabaceae</taxon>
        <taxon>Trema</taxon>
    </lineage>
</organism>
<proteinExistence type="predicted"/>
<reference evidence="2" key="1">
    <citation type="submission" date="2016-06" db="EMBL/GenBank/DDBJ databases">
        <title>Parallel loss of symbiosis genes in relatives of nitrogen-fixing non-legume Parasponia.</title>
        <authorList>
            <person name="Van Velzen R."/>
            <person name="Holmer R."/>
            <person name="Bu F."/>
            <person name="Rutten L."/>
            <person name="Van Zeijl A."/>
            <person name="Liu W."/>
            <person name="Santuari L."/>
            <person name="Cao Q."/>
            <person name="Sharma T."/>
            <person name="Shen D."/>
            <person name="Roswanjaya Y."/>
            <person name="Wardhani T."/>
            <person name="Kalhor M.S."/>
            <person name="Jansen J."/>
            <person name="Van den Hoogen J."/>
            <person name="Gungor B."/>
            <person name="Hartog M."/>
            <person name="Hontelez J."/>
            <person name="Verver J."/>
            <person name="Yang W.-C."/>
            <person name="Schijlen E."/>
            <person name="Repin R."/>
            <person name="Schilthuizen M."/>
            <person name="Schranz E."/>
            <person name="Heidstra R."/>
            <person name="Miyata K."/>
            <person name="Fedorova E."/>
            <person name="Kohlen W."/>
            <person name="Bisseling T."/>
            <person name="Smit S."/>
            <person name="Geurts R."/>
        </authorList>
    </citation>
    <scope>NUCLEOTIDE SEQUENCE [LARGE SCALE GENOMIC DNA]</scope>
    <source>
        <strain evidence="2">cv. RG33-2</strain>
    </source>
</reference>
<dbReference type="STRING" id="63057.A0A2P5D9S3"/>
<name>A0A2P5D9S3_TREOI</name>
<dbReference type="PANTHER" id="PTHR35689:SF1">
    <property type="entry name" value="EARLY ENDOSOME ANTIGEN"/>
    <property type="match status" value="1"/>
</dbReference>
<dbReference type="PANTHER" id="PTHR35689">
    <property type="entry name" value="EARLY ENDOSOME ANTIGEN"/>
    <property type="match status" value="1"/>
</dbReference>
<sequence length="86" mass="9786">MDLPQEIDDYIKGSIEYTLGLPVSSNTLELKLRASEEAQSRLGDRYLLQQSRMKEKDQAIDRAKAESNMNALALKKFVEENQKLGI</sequence>